<dbReference type="EMBL" id="SNRW01049598">
    <property type="protein sequence ID" value="KAA6310746.1"/>
    <property type="molecule type" value="Genomic_DNA"/>
</dbReference>
<feature type="non-terminal residue" evidence="1">
    <location>
        <position position="1"/>
    </location>
</feature>
<sequence>PYELFLMEDDASDSSYQSSSQLKVSGMSSIDSMFQSAPFITRVSTLVRALENIRSLEKNKKRKYDLIITLTQFNDAKMSKLVQSLRKAAGPDVPLFPLCTTLLPESVNLNSANARQSSQLGSVNSLSTSHTSQMTDPIKPYESHSAIVGPLVISNPWKCSGEGSLFSTLMMMVEDARNV</sequence>
<proteinExistence type="predicted"/>
<name>A0A5J4PMF6_9EUKA</name>
<protein>
    <submittedName>
        <fullName evidence="1">Uncharacterized protein</fullName>
    </submittedName>
</protein>
<dbReference type="AlphaFoldDB" id="A0A5J4PMF6"/>
<comment type="caution">
    <text evidence="1">The sequence shown here is derived from an EMBL/GenBank/DDBJ whole genome shotgun (WGS) entry which is preliminary data.</text>
</comment>
<gene>
    <name evidence="1" type="ORF">EZS28_056256</name>
</gene>
<evidence type="ECO:0000313" key="2">
    <source>
        <dbReference type="Proteomes" id="UP000324800"/>
    </source>
</evidence>
<organism evidence="1 2">
    <name type="scientific">Streblomastix strix</name>
    <dbReference type="NCBI Taxonomy" id="222440"/>
    <lineage>
        <taxon>Eukaryota</taxon>
        <taxon>Metamonada</taxon>
        <taxon>Preaxostyla</taxon>
        <taxon>Oxymonadida</taxon>
        <taxon>Streblomastigidae</taxon>
        <taxon>Streblomastix</taxon>
    </lineage>
</organism>
<accession>A0A5J4PMF6</accession>
<evidence type="ECO:0000313" key="1">
    <source>
        <dbReference type="EMBL" id="KAA6310746.1"/>
    </source>
</evidence>
<reference evidence="1 2" key="1">
    <citation type="submission" date="2019-03" db="EMBL/GenBank/DDBJ databases">
        <title>Single cell metagenomics reveals metabolic interactions within the superorganism composed of flagellate Streblomastix strix and complex community of Bacteroidetes bacteria on its surface.</title>
        <authorList>
            <person name="Treitli S.C."/>
            <person name="Kolisko M."/>
            <person name="Husnik F."/>
            <person name="Keeling P."/>
            <person name="Hampl V."/>
        </authorList>
    </citation>
    <scope>NUCLEOTIDE SEQUENCE [LARGE SCALE GENOMIC DNA]</scope>
    <source>
        <strain evidence="1">ST1C</strain>
    </source>
</reference>
<feature type="non-terminal residue" evidence="1">
    <location>
        <position position="179"/>
    </location>
</feature>
<dbReference type="Proteomes" id="UP000324800">
    <property type="component" value="Unassembled WGS sequence"/>
</dbReference>